<protein>
    <recommendedName>
        <fullName evidence="1">SnoaL-like domain-containing protein</fullName>
    </recommendedName>
</protein>
<dbReference type="Pfam" id="PF12680">
    <property type="entry name" value="SnoaL_2"/>
    <property type="match status" value="1"/>
</dbReference>
<name>A0A0R1NXE1_9LACO</name>
<feature type="domain" description="SnoaL-like" evidence="1">
    <location>
        <begin position="26"/>
        <end position="106"/>
    </location>
</feature>
<proteinExistence type="predicted"/>
<dbReference type="SUPFAM" id="SSF54427">
    <property type="entry name" value="NTF2-like"/>
    <property type="match status" value="1"/>
</dbReference>
<sequence length="120" mass="13624">MSEKEQTINQYFQLSDQASKSQAALHSIIELFADDAEIFSATGETCAGTKAITNFFTDFFNRNVKLKHLCHVFMADNHYKAEWAVSGQKKTGDLFALHGYDTYEFDSTNHIKYLKVTIAN</sequence>
<dbReference type="RefSeq" id="WP_056949419.1">
    <property type="nucleotide sequence ID" value="NZ_AZEB01000013.1"/>
</dbReference>
<dbReference type="Gene3D" id="3.10.450.50">
    <property type="match status" value="1"/>
</dbReference>
<dbReference type="AlphaFoldDB" id="A0A0R1NXE1"/>
<reference evidence="2 3" key="1">
    <citation type="journal article" date="2015" name="Genome Announc.">
        <title>Expanding the biotechnology potential of lactobacilli through comparative genomics of 213 strains and associated genera.</title>
        <authorList>
            <person name="Sun Z."/>
            <person name="Harris H.M."/>
            <person name="McCann A."/>
            <person name="Guo C."/>
            <person name="Argimon S."/>
            <person name="Zhang W."/>
            <person name="Yang X."/>
            <person name="Jeffery I.B."/>
            <person name="Cooney J.C."/>
            <person name="Kagawa T.F."/>
            <person name="Liu W."/>
            <person name="Song Y."/>
            <person name="Salvetti E."/>
            <person name="Wrobel A."/>
            <person name="Rasinkangas P."/>
            <person name="Parkhill J."/>
            <person name="Rea M.C."/>
            <person name="O'Sullivan O."/>
            <person name="Ritari J."/>
            <person name="Douillard F.P."/>
            <person name="Paul Ross R."/>
            <person name="Yang R."/>
            <person name="Briner A.E."/>
            <person name="Felis G.E."/>
            <person name="de Vos W.M."/>
            <person name="Barrangou R."/>
            <person name="Klaenhammer T.R."/>
            <person name="Caufield P.W."/>
            <person name="Cui Y."/>
            <person name="Zhang H."/>
            <person name="O'Toole P.W."/>
        </authorList>
    </citation>
    <scope>NUCLEOTIDE SEQUENCE [LARGE SCALE GENOMIC DNA]</scope>
    <source>
        <strain evidence="2 3">DSM 19906</strain>
    </source>
</reference>
<comment type="caution">
    <text evidence="2">The sequence shown here is derived from an EMBL/GenBank/DDBJ whole genome shotgun (WGS) entry which is preliminary data.</text>
</comment>
<keyword evidence="3" id="KW-1185">Reference proteome</keyword>
<dbReference type="InterPro" id="IPR037401">
    <property type="entry name" value="SnoaL-like"/>
</dbReference>
<evidence type="ECO:0000313" key="2">
    <source>
        <dbReference type="EMBL" id="KRL21603.1"/>
    </source>
</evidence>
<accession>A0A0R1NXE1</accession>
<dbReference type="InterPro" id="IPR032710">
    <property type="entry name" value="NTF2-like_dom_sf"/>
</dbReference>
<dbReference type="PATRIC" id="fig|1423766.4.peg.649"/>
<dbReference type="Proteomes" id="UP000051439">
    <property type="component" value="Unassembled WGS sequence"/>
</dbReference>
<evidence type="ECO:0000259" key="1">
    <source>
        <dbReference type="Pfam" id="PF12680"/>
    </source>
</evidence>
<gene>
    <name evidence="2" type="ORF">FC98_GL000629</name>
</gene>
<organism evidence="2 3">
    <name type="scientific">Lentilactobacillus kisonensis DSM 19906 = JCM 15041</name>
    <dbReference type="NCBI Taxonomy" id="1423766"/>
    <lineage>
        <taxon>Bacteria</taxon>
        <taxon>Bacillati</taxon>
        <taxon>Bacillota</taxon>
        <taxon>Bacilli</taxon>
        <taxon>Lactobacillales</taxon>
        <taxon>Lactobacillaceae</taxon>
        <taxon>Lentilactobacillus</taxon>
    </lineage>
</organism>
<dbReference type="EMBL" id="AZEB01000013">
    <property type="protein sequence ID" value="KRL21603.1"/>
    <property type="molecule type" value="Genomic_DNA"/>
</dbReference>
<evidence type="ECO:0000313" key="3">
    <source>
        <dbReference type="Proteomes" id="UP000051439"/>
    </source>
</evidence>